<dbReference type="EMBL" id="JWZT01000466">
    <property type="protein sequence ID" value="KII74301.1"/>
    <property type="molecule type" value="Genomic_DNA"/>
</dbReference>
<comment type="caution">
    <text evidence="1">The sequence shown here is derived from an EMBL/GenBank/DDBJ whole genome shotgun (WGS) entry which is preliminary data.</text>
</comment>
<accession>A0A0C2N3R6</accession>
<protein>
    <submittedName>
        <fullName evidence="1">Uncharacterized protein</fullName>
    </submittedName>
</protein>
<organism evidence="1 2">
    <name type="scientific">Thelohanellus kitauei</name>
    <name type="common">Myxosporean</name>
    <dbReference type="NCBI Taxonomy" id="669202"/>
    <lineage>
        <taxon>Eukaryota</taxon>
        <taxon>Metazoa</taxon>
        <taxon>Cnidaria</taxon>
        <taxon>Myxozoa</taxon>
        <taxon>Myxosporea</taxon>
        <taxon>Bivalvulida</taxon>
        <taxon>Platysporina</taxon>
        <taxon>Myxobolidae</taxon>
        <taxon>Thelohanellus</taxon>
    </lineage>
</organism>
<keyword evidence="2" id="KW-1185">Reference proteome</keyword>
<evidence type="ECO:0000313" key="1">
    <source>
        <dbReference type="EMBL" id="KII74301.1"/>
    </source>
</evidence>
<name>A0A0C2N3R6_THEKT</name>
<evidence type="ECO:0000313" key="2">
    <source>
        <dbReference type="Proteomes" id="UP000031668"/>
    </source>
</evidence>
<gene>
    <name evidence="1" type="ORF">RF11_02148</name>
</gene>
<reference evidence="1 2" key="1">
    <citation type="journal article" date="2014" name="Genome Biol. Evol.">
        <title>The genome of the myxosporean Thelohanellus kitauei shows adaptations to nutrient acquisition within its fish host.</title>
        <authorList>
            <person name="Yang Y."/>
            <person name="Xiong J."/>
            <person name="Zhou Z."/>
            <person name="Huo F."/>
            <person name="Miao W."/>
            <person name="Ran C."/>
            <person name="Liu Y."/>
            <person name="Zhang J."/>
            <person name="Feng J."/>
            <person name="Wang M."/>
            <person name="Wang M."/>
            <person name="Wang L."/>
            <person name="Yao B."/>
        </authorList>
    </citation>
    <scope>NUCLEOTIDE SEQUENCE [LARGE SCALE GENOMIC DNA]</scope>
    <source>
        <strain evidence="1">Wuqing</strain>
    </source>
</reference>
<dbReference type="Proteomes" id="UP000031668">
    <property type="component" value="Unassembled WGS sequence"/>
</dbReference>
<proteinExistence type="predicted"/>
<dbReference type="AlphaFoldDB" id="A0A0C2N3R6"/>
<sequence length="139" mass="16356">MELGEFENTIVSKENTLEYIKMKGFIDEFIMREVRLGQMEIRINISFIDAEVNYIWYANILTTRNDFIQFGIQHWDVFKVSPLVDPQNINYIIFRSRCPIFRRGHSKPKDQVTRVLETALELLGVFNDFSELEASAVTQ</sequence>